<feature type="signal peptide" evidence="2">
    <location>
        <begin position="1"/>
        <end position="25"/>
    </location>
</feature>
<accession>A0ABY4TVV9</accession>
<evidence type="ECO:0000256" key="1">
    <source>
        <dbReference type="SAM" id="MobiDB-lite"/>
    </source>
</evidence>
<dbReference type="Gene3D" id="3.30.565.40">
    <property type="entry name" value="Fervidobacterium nodosum Rt17-B1 like"/>
    <property type="match status" value="1"/>
</dbReference>
<evidence type="ECO:0000256" key="2">
    <source>
        <dbReference type="SAM" id="SignalP"/>
    </source>
</evidence>
<dbReference type="EMBL" id="CP098401">
    <property type="protein sequence ID" value="URW76104.1"/>
    <property type="molecule type" value="Genomic_DNA"/>
</dbReference>
<feature type="compositionally biased region" description="Pro residues" evidence="1">
    <location>
        <begin position="35"/>
        <end position="49"/>
    </location>
</feature>
<evidence type="ECO:0000259" key="3">
    <source>
        <dbReference type="Pfam" id="PF13739"/>
    </source>
</evidence>
<evidence type="ECO:0000313" key="5">
    <source>
        <dbReference type="Proteomes" id="UP001055580"/>
    </source>
</evidence>
<gene>
    <name evidence="4" type="ORF">M9980_02410</name>
</gene>
<keyword evidence="2" id="KW-0732">Signal</keyword>
<feature type="region of interest" description="Disordered" evidence="1">
    <location>
        <begin position="29"/>
        <end position="56"/>
    </location>
</feature>
<evidence type="ECO:0000313" key="4">
    <source>
        <dbReference type="EMBL" id="URW76104.1"/>
    </source>
</evidence>
<name>A0ABY4TVV9_9SPHN</name>
<organism evidence="4 5">
    <name type="scientific">Sphingomonas donggukensis</name>
    <dbReference type="NCBI Taxonomy" id="2949093"/>
    <lineage>
        <taxon>Bacteria</taxon>
        <taxon>Pseudomonadati</taxon>
        <taxon>Pseudomonadota</taxon>
        <taxon>Alphaproteobacteria</taxon>
        <taxon>Sphingomonadales</taxon>
        <taxon>Sphingomonadaceae</taxon>
        <taxon>Sphingomonas</taxon>
    </lineage>
</organism>
<dbReference type="Proteomes" id="UP001055580">
    <property type="component" value="Chromosome"/>
</dbReference>
<dbReference type="InterPro" id="IPR025303">
    <property type="entry name" value="PdaC"/>
</dbReference>
<feature type="chain" id="PRO_5046132499" evidence="2">
    <location>
        <begin position="26"/>
        <end position="275"/>
    </location>
</feature>
<dbReference type="Pfam" id="PF13739">
    <property type="entry name" value="PdaC"/>
    <property type="match status" value="1"/>
</dbReference>
<proteinExistence type="predicted"/>
<reference evidence="4" key="1">
    <citation type="submission" date="2022-05" db="EMBL/GenBank/DDBJ databases">
        <title>Sphingomonas sp. strain RMG20 Genome sequencing and assembly.</title>
        <authorList>
            <person name="Kim I."/>
        </authorList>
    </citation>
    <scope>NUCLEOTIDE SEQUENCE</scope>
    <source>
        <strain evidence="4">RMG20</strain>
    </source>
</reference>
<protein>
    <submittedName>
        <fullName evidence="4">DUF4163 domain-containing protein</fullName>
    </submittedName>
</protein>
<sequence>MRTRTATILILASAMLPACGGTAPATGNTATPAPVAEPTPSYGPTPTPAAAPAAAPSLTKADTPDYTFEYGYPAAAAAIPALAAWLDADREKVRAGVAKDSAAYRKETAEGGFNFNKYDSTTTWQTVTETPRLLSLSATTYDYTGGAHGSPGFRATAWDKAAAKRIDPVDMFVSPAAIETALRSEFCRKLDIERAKRRGAPVVRDDDGFNQCPKVAETTLIIGSTNRRTIDRIGLLVGPYVAGAYAEGSYDLTLPVTPAVLRAVKLDYRDAFATR</sequence>
<dbReference type="RefSeq" id="WP_250752962.1">
    <property type="nucleotide sequence ID" value="NZ_CP098401.1"/>
</dbReference>
<keyword evidence="5" id="KW-1185">Reference proteome</keyword>
<feature type="domain" description="Deacetylase PdaC" evidence="3">
    <location>
        <begin position="62"/>
        <end position="150"/>
    </location>
</feature>